<proteinExistence type="predicted"/>
<reference evidence="2" key="1">
    <citation type="submission" date="2020-02" db="EMBL/GenBank/DDBJ databases">
        <authorList>
            <person name="Meier V. D."/>
        </authorList>
    </citation>
    <scope>NUCLEOTIDE SEQUENCE</scope>
    <source>
        <strain evidence="2">AVDCRST_MAG55</strain>
    </source>
</reference>
<protein>
    <submittedName>
        <fullName evidence="2">Uncharacterized protein</fullName>
    </submittedName>
</protein>
<accession>A0A6J4PI73</accession>
<gene>
    <name evidence="2" type="ORF">AVDCRST_MAG55-1699</name>
</gene>
<evidence type="ECO:0000313" key="2">
    <source>
        <dbReference type="EMBL" id="CAA9416692.1"/>
    </source>
</evidence>
<feature type="transmembrane region" description="Helical" evidence="1">
    <location>
        <begin position="57"/>
        <end position="76"/>
    </location>
</feature>
<dbReference type="AlphaFoldDB" id="A0A6J4PI73"/>
<feature type="transmembrane region" description="Helical" evidence="1">
    <location>
        <begin position="28"/>
        <end position="45"/>
    </location>
</feature>
<dbReference type="EMBL" id="CADCUZ010000073">
    <property type="protein sequence ID" value="CAA9416692.1"/>
    <property type="molecule type" value="Genomic_DNA"/>
</dbReference>
<keyword evidence="1" id="KW-0812">Transmembrane</keyword>
<name>A0A6J4PI73_9ACTN</name>
<keyword evidence="1" id="KW-1133">Transmembrane helix</keyword>
<evidence type="ECO:0000256" key="1">
    <source>
        <dbReference type="SAM" id="Phobius"/>
    </source>
</evidence>
<organism evidence="2">
    <name type="scientific">uncultured Rubrobacteraceae bacterium</name>
    <dbReference type="NCBI Taxonomy" id="349277"/>
    <lineage>
        <taxon>Bacteria</taxon>
        <taxon>Bacillati</taxon>
        <taxon>Actinomycetota</taxon>
        <taxon>Rubrobacteria</taxon>
        <taxon>Rubrobacterales</taxon>
        <taxon>Rubrobacteraceae</taxon>
        <taxon>environmental samples</taxon>
    </lineage>
</organism>
<sequence length="84" mass="9413">MHRLGVRGRNLLSDFAHRMEIRNLRGRISFALLPMALLVGPSVLVTPMDRAYRVGEFRASEAPLMLAVASVTTAFLRPPFYARS</sequence>
<keyword evidence="1" id="KW-0472">Membrane</keyword>